<name>A0A545VH78_9HYPO</name>
<organism evidence="1 2">
    <name type="scientific">Cordyceps javanica</name>
    <dbReference type="NCBI Taxonomy" id="43265"/>
    <lineage>
        <taxon>Eukaryota</taxon>
        <taxon>Fungi</taxon>
        <taxon>Dikarya</taxon>
        <taxon>Ascomycota</taxon>
        <taxon>Pezizomycotina</taxon>
        <taxon>Sordariomycetes</taxon>
        <taxon>Hypocreomycetidae</taxon>
        <taxon>Hypocreales</taxon>
        <taxon>Cordycipitaceae</taxon>
        <taxon>Cordyceps</taxon>
    </lineage>
</organism>
<evidence type="ECO:0000313" key="2">
    <source>
        <dbReference type="Proteomes" id="UP000315783"/>
    </source>
</evidence>
<dbReference type="AlphaFoldDB" id="A0A545VH78"/>
<keyword evidence="2" id="KW-1185">Reference proteome</keyword>
<reference evidence="1 2" key="1">
    <citation type="journal article" date="2019" name="Appl. Microbiol. Biotechnol.">
        <title>Genome sequence of Isaria javanica and comparative genome analysis insights into family S53 peptidase evolution in fungal entomopathogens.</title>
        <authorList>
            <person name="Lin R."/>
            <person name="Zhang X."/>
            <person name="Xin B."/>
            <person name="Zou M."/>
            <person name="Gao Y."/>
            <person name="Qin F."/>
            <person name="Hu Q."/>
            <person name="Xie B."/>
            <person name="Cheng X."/>
        </authorList>
    </citation>
    <scope>NUCLEOTIDE SEQUENCE [LARGE SCALE GENOMIC DNA]</scope>
    <source>
        <strain evidence="1 2">IJ1G</strain>
    </source>
</reference>
<gene>
    <name evidence="1" type="ORF">IF1G_01004</name>
</gene>
<dbReference type="Proteomes" id="UP000315783">
    <property type="component" value="Unassembled WGS sequence"/>
</dbReference>
<comment type="caution">
    <text evidence="1">The sequence shown here is derived from an EMBL/GenBank/DDBJ whole genome shotgun (WGS) entry which is preliminary data.</text>
</comment>
<protein>
    <submittedName>
        <fullName evidence="1">Uncharacterized protein</fullName>
    </submittedName>
</protein>
<accession>A0A545VH78</accession>
<sequence>MARCAGGGYLSVVGPLRPHFLGKRKVEQIRIKTSKLQKNKCYKLMEVAKSNHDELTASQRWRAAFQFMLWSLRRPTGCGSFGGGGECVSAEVVGTRKVDSSSQVSRWRISRKNTTKVSALLHGEKKQGINHIDPSFDNMTLSALFPSVADSSPWDISE</sequence>
<dbReference type="EMBL" id="SPUK01000001">
    <property type="protein sequence ID" value="TQW01073.1"/>
    <property type="molecule type" value="Genomic_DNA"/>
</dbReference>
<proteinExistence type="predicted"/>
<evidence type="ECO:0000313" key="1">
    <source>
        <dbReference type="EMBL" id="TQW01073.1"/>
    </source>
</evidence>